<sequence length="403" mass="44637">MTTTAVAVEHVSKKFRVYHERNQTLKSAIMRRRRSVHEDFWALDDVTFDIPEGSTFALVGDNGSGKSTLLKCMAKILYPNKGSIAANGKVAALLEVGSGFHPELSGRDNVYLNGSILGMTRPEIDRKFDEIVDFSGVEEFIDQPVKNYSSGMYVRLGFSVAINVDPEILLVDEVLAVGDAAFQDKCAEKFAQFRREGRTVVVVSHSMPQLRAMADQAAWLQHGKLMEVGEAGGVLERYLDSTRGSTRLDEQGRSHWGSAEMVVEDVEVMSSEGPTRPIRSGEDLTIRVHYRVEKPVTDPVIGVGIESTDGTYLWASNTFDHGPKLGTVRGRGYVDCHAPEVAFAPGNYVVITTLTDSTTQHVYDQVRDSARFAVESGKQRWWGGYIHTESRWQAPRHVEVGPA</sequence>
<dbReference type="InterPro" id="IPR050683">
    <property type="entry name" value="Bact_Polysacc_Export_ATP-bd"/>
</dbReference>
<dbReference type="GO" id="GO:0016020">
    <property type="term" value="C:membrane"/>
    <property type="evidence" value="ECO:0007669"/>
    <property type="project" value="InterPro"/>
</dbReference>
<dbReference type="InterPro" id="IPR003593">
    <property type="entry name" value="AAA+_ATPase"/>
</dbReference>
<evidence type="ECO:0000259" key="5">
    <source>
        <dbReference type="PROSITE" id="PS50893"/>
    </source>
</evidence>
<dbReference type="EMBL" id="PDJI01000004">
    <property type="protein sequence ID" value="PFG38687.1"/>
    <property type="molecule type" value="Genomic_DNA"/>
</dbReference>
<protein>
    <submittedName>
        <fullName evidence="6">ABC-2 type transport system ATP-binding protein</fullName>
    </submittedName>
</protein>
<evidence type="ECO:0000256" key="4">
    <source>
        <dbReference type="ARBA" id="ARBA00022840"/>
    </source>
</evidence>
<dbReference type="GO" id="GO:0140359">
    <property type="term" value="F:ABC-type transporter activity"/>
    <property type="evidence" value="ECO:0007669"/>
    <property type="project" value="InterPro"/>
</dbReference>
<gene>
    <name evidence="6" type="ORF">ATJ97_1173</name>
</gene>
<dbReference type="Gene3D" id="2.70.50.60">
    <property type="entry name" value="abc- transporter (atp binding component) like domain"/>
    <property type="match status" value="1"/>
</dbReference>
<dbReference type="InterPro" id="IPR027417">
    <property type="entry name" value="P-loop_NTPase"/>
</dbReference>
<dbReference type="Gene3D" id="3.40.50.300">
    <property type="entry name" value="P-loop containing nucleotide triphosphate hydrolases"/>
    <property type="match status" value="1"/>
</dbReference>
<dbReference type="InterPro" id="IPR029439">
    <property type="entry name" value="Wzt_C"/>
</dbReference>
<keyword evidence="4 6" id="KW-0067">ATP-binding</keyword>
<dbReference type="InterPro" id="IPR003439">
    <property type="entry name" value="ABC_transporter-like_ATP-bd"/>
</dbReference>
<dbReference type="AlphaFoldDB" id="A0A2A9EHY4"/>
<dbReference type="SUPFAM" id="SSF52540">
    <property type="entry name" value="P-loop containing nucleoside triphosphate hydrolases"/>
    <property type="match status" value="1"/>
</dbReference>
<evidence type="ECO:0000313" key="7">
    <source>
        <dbReference type="Proteomes" id="UP000222106"/>
    </source>
</evidence>
<dbReference type="SMART" id="SM00382">
    <property type="entry name" value="AAA"/>
    <property type="match status" value="1"/>
</dbReference>
<keyword evidence="7" id="KW-1185">Reference proteome</keyword>
<dbReference type="CDD" id="cd10147">
    <property type="entry name" value="Wzt_C-like"/>
    <property type="match status" value="1"/>
</dbReference>
<evidence type="ECO:0000256" key="1">
    <source>
        <dbReference type="ARBA" id="ARBA00005417"/>
    </source>
</evidence>
<organism evidence="6 7">
    <name type="scientific">Georgenia soli</name>
    <dbReference type="NCBI Taxonomy" id="638953"/>
    <lineage>
        <taxon>Bacteria</taxon>
        <taxon>Bacillati</taxon>
        <taxon>Actinomycetota</taxon>
        <taxon>Actinomycetes</taxon>
        <taxon>Micrococcales</taxon>
        <taxon>Bogoriellaceae</taxon>
        <taxon>Georgenia</taxon>
    </lineage>
</organism>
<reference evidence="6 7" key="1">
    <citation type="submission" date="2017-10" db="EMBL/GenBank/DDBJ databases">
        <title>Sequencing the genomes of 1000 actinobacteria strains.</title>
        <authorList>
            <person name="Klenk H.-P."/>
        </authorList>
    </citation>
    <scope>NUCLEOTIDE SEQUENCE [LARGE SCALE GENOMIC DNA]</scope>
    <source>
        <strain evidence="6 7">DSM 21838</strain>
    </source>
</reference>
<dbReference type="GO" id="GO:0016887">
    <property type="term" value="F:ATP hydrolysis activity"/>
    <property type="evidence" value="ECO:0007669"/>
    <property type="project" value="InterPro"/>
</dbReference>
<proteinExistence type="inferred from homology"/>
<dbReference type="Pfam" id="PF00005">
    <property type="entry name" value="ABC_tran"/>
    <property type="match status" value="1"/>
</dbReference>
<dbReference type="CDD" id="cd03220">
    <property type="entry name" value="ABC_KpsT_Wzt"/>
    <property type="match status" value="1"/>
</dbReference>
<dbReference type="PROSITE" id="PS50893">
    <property type="entry name" value="ABC_TRANSPORTER_2"/>
    <property type="match status" value="1"/>
</dbReference>
<feature type="domain" description="ABC transporter" evidence="5">
    <location>
        <begin position="25"/>
        <end position="247"/>
    </location>
</feature>
<dbReference type="PANTHER" id="PTHR46743:SF2">
    <property type="entry name" value="TEICHOIC ACIDS EXPORT ATP-BINDING PROTEIN TAGH"/>
    <property type="match status" value="1"/>
</dbReference>
<comment type="caution">
    <text evidence="6">The sequence shown here is derived from an EMBL/GenBank/DDBJ whole genome shotgun (WGS) entry which is preliminary data.</text>
</comment>
<keyword evidence="2" id="KW-0813">Transport</keyword>
<keyword evidence="3" id="KW-0547">Nucleotide-binding</keyword>
<dbReference type="GO" id="GO:0005524">
    <property type="term" value="F:ATP binding"/>
    <property type="evidence" value="ECO:0007669"/>
    <property type="project" value="UniProtKB-KW"/>
</dbReference>
<comment type="similarity">
    <text evidence="1">Belongs to the ABC transporter superfamily.</text>
</comment>
<dbReference type="InterPro" id="IPR015860">
    <property type="entry name" value="ABC_transpr_TagH-like"/>
</dbReference>
<dbReference type="Pfam" id="PF14524">
    <property type="entry name" value="Wzt_C"/>
    <property type="match status" value="1"/>
</dbReference>
<dbReference type="Proteomes" id="UP000222106">
    <property type="component" value="Unassembled WGS sequence"/>
</dbReference>
<evidence type="ECO:0000256" key="2">
    <source>
        <dbReference type="ARBA" id="ARBA00022448"/>
    </source>
</evidence>
<accession>A0A2A9EHY4</accession>
<evidence type="ECO:0000256" key="3">
    <source>
        <dbReference type="ARBA" id="ARBA00022741"/>
    </source>
</evidence>
<name>A0A2A9EHY4_9MICO</name>
<evidence type="ECO:0000313" key="6">
    <source>
        <dbReference type="EMBL" id="PFG38687.1"/>
    </source>
</evidence>
<dbReference type="PANTHER" id="PTHR46743">
    <property type="entry name" value="TEICHOIC ACIDS EXPORT ATP-BINDING PROTEIN TAGH"/>
    <property type="match status" value="1"/>
</dbReference>